<dbReference type="PANTHER" id="PTHR34580">
    <property type="match status" value="1"/>
</dbReference>
<dbReference type="EMBL" id="JACRAF010000022">
    <property type="protein sequence ID" value="MBI4921577.1"/>
    <property type="molecule type" value="Genomic_DNA"/>
</dbReference>
<dbReference type="PANTHER" id="PTHR34580:SF3">
    <property type="entry name" value="PROTEIN PAFB"/>
    <property type="match status" value="1"/>
</dbReference>
<dbReference type="Pfam" id="PF08279">
    <property type="entry name" value="HTH_11"/>
    <property type="match status" value="1"/>
</dbReference>
<evidence type="ECO:0000259" key="1">
    <source>
        <dbReference type="Pfam" id="PF08279"/>
    </source>
</evidence>
<accession>A0A933NYL2</accession>
<dbReference type="InterPro" id="IPR026881">
    <property type="entry name" value="WYL_dom"/>
</dbReference>
<dbReference type="PROSITE" id="PS52050">
    <property type="entry name" value="WYL"/>
    <property type="match status" value="1"/>
</dbReference>
<name>A0A933NYL2_9HYPH</name>
<dbReference type="Gene3D" id="1.10.10.10">
    <property type="entry name" value="Winged helix-like DNA-binding domain superfamily/Winged helix DNA-binding domain"/>
    <property type="match status" value="1"/>
</dbReference>
<dbReference type="InterPro" id="IPR013196">
    <property type="entry name" value="HTH_11"/>
</dbReference>
<evidence type="ECO:0000259" key="2">
    <source>
        <dbReference type="Pfam" id="PF13280"/>
    </source>
</evidence>
<dbReference type="InterPro" id="IPR036390">
    <property type="entry name" value="WH_DNA-bd_sf"/>
</dbReference>
<proteinExistence type="predicted"/>
<evidence type="ECO:0000313" key="4">
    <source>
        <dbReference type="Proteomes" id="UP000782610"/>
    </source>
</evidence>
<dbReference type="Pfam" id="PF13280">
    <property type="entry name" value="WYL"/>
    <property type="match status" value="1"/>
</dbReference>
<dbReference type="SUPFAM" id="SSF46785">
    <property type="entry name" value="Winged helix' DNA-binding domain"/>
    <property type="match status" value="1"/>
</dbReference>
<dbReference type="AlphaFoldDB" id="A0A933NYL2"/>
<dbReference type="InterPro" id="IPR051534">
    <property type="entry name" value="CBASS_pafABC_assoc_protein"/>
</dbReference>
<comment type="caution">
    <text evidence="3">The sequence shown here is derived from an EMBL/GenBank/DDBJ whole genome shotgun (WGS) entry which is preliminary data.</text>
</comment>
<protein>
    <submittedName>
        <fullName evidence="3">YafY family transcriptional regulator</fullName>
    </submittedName>
</protein>
<feature type="domain" description="WYL" evidence="2">
    <location>
        <begin position="140"/>
        <end position="202"/>
    </location>
</feature>
<reference evidence="3" key="1">
    <citation type="submission" date="2020-07" db="EMBL/GenBank/DDBJ databases">
        <title>Huge and variable diversity of episymbiotic CPR bacteria and DPANN archaea in groundwater ecosystems.</title>
        <authorList>
            <person name="He C.Y."/>
            <person name="Keren R."/>
            <person name="Whittaker M."/>
            <person name="Farag I.F."/>
            <person name="Doudna J."/>
            <person name="Cate J.H.D."/>
            <person name="Banfield J.F."/>
        </authorList>
    </citation>
    <scope>NUCLEOTIDE SEQUENCE</scope>
    <source>
        <strain evidence="3">NC_groundwater_1586_Pr3_B-0.1um_66_15</strain>
    </source>
</reference>
<sequence length="232" mass="26099">MSRTERLLDLLQILRRHRAPVTGSVLASDLNISIRTLYRDIATLQGQGAEIEGEPGLGYVLKPGFMLPPLMFSIDELEALIVGAGWVGKQTDDPRLSRAAGNALSKIGAVLPADLRAEIDTGTLYVTARRPLPVQIDPSLLRDAIRKELKLRIGYRDEGGQTTERVIWPFVIGFFEQHRVVGAWCELRTDYRHFRIDRIATAAATGERAPRRRLVMLKEWREKRDIPPPAKT</sequence>
<organism evidence="3 4">
    <name type="scientific">Devosia nanyangense</name>
    <dbReference type="NCBI Taxonomy" id="1228055"/>
    <lineage>
        <taxon>Bacteria</taxon>
        <taxon>Pseudomonadati</taxon>
        <taxon>Pseudomonadota</taxon>
        <taxon>Alphaproteobacteria</taxon>
        <taxon>Hyphomicrobiales</taxon>
        <taxon>Devosiaceae</taxon>
        <taxon>Devosia</taxon>
    </lineage>
</organism>
<feature type="domain" description="Helix-turn-helix type 11" evidence="1">
    <location>
        <begin position="6"/>
        <end position="59"/>
    </location>
</feature>
<dbReference type="InterPro" id="IPR036388">
    <property type="entry name" value="WH-like_DNA-bd_sf"/>
</dbReference>
<dbReference type="Proteomes" id="UP000782610">
    <property type="component" value="Unassembled WGS sequence"/>
</dbReference>
<gene>
    <name evidence="3" type="ORF">HY834_07490</name>
</gene>
<evidence type="ECO:0000313" key="3">
    <source>
        <dbReference type="EMBL" id="MBI4921577.1"/>
    </source>
</evidence>